<name>A0A223S7V8_9ACTN</name>
<dbReference type="KEGG" id="ngv:CDO52_16420"/>
<evidence type="ECO:0000259" key="3">
    <source>
        <dbReference type="Pfam" id="PF19747"/>
    </source>
</evidence>
<evidence type="ECO:0000313" key="5">
    <source>
        <dbReference type="Proteomes" id="UP000215005"/>
    </source>
</evidence>
<feature type="domain" description="DUF6234" evidence="3">
    <location>
        <begin position="2"/>
        <end position="121"/>
    </location>
</feature>
<keyword evidence="5" id="KW-1185">Reference proteome</keyword>
<dbReference type="EMBL" id="CP022753">
    <property type="protein sequence ID" value="ASU84162.1"/>
    <property type="molecule type" value="Genomic_DNA"/>
</dbReference>
<sequence length="126" mass="12302">MFLLEAGAVVVIGYIALIAGLGEALNGAAGGSGSEGLTRQDSALIALGVLGLLAAGAAVLFFRGRWRIAGVTQVLVAMALVVVVVGGAVATHRPESPAPGHGDEYTGPGGQCRSGGDSEECQGSGG</sequence>
<dbReference type="Pfam" id="PF19747">
    <property type="entry name" value="DUF6234"/>
    <property type="match status" value="1"/>
</dbReference>
<feature type="region of interest" description="Disordered" evidence="1">
    <location>
        <begin position="93"/>
        <end position="126"/>
    </location>
</feature>
<dbReference type="InterPro" id="IPR046201">
    <property type="entry name" value="DUF6234"/>
</dbReference>
<protein>
    <recommendedName>
        <fullName evidence="3">DUF6234 domain-containing protein</fullName>
    </recommendedName>
</protein>
<keyword evidence="2" id="KW-0472">Membrane</keyword>
<keyword evidence="2" id="KW-0812">Transmembrane</keyword>
<organism evidence="4 5">
    <name type="scientific">Nocardiopsis gilva YIM 90087</name>
    <dbReference type="NCBI Taxonomy" id="1235441"/>
    <lineage>
        <taxon>Bacteria</taxon>
        <taxon>Bacillati</taxon>
        <taxon>Actinomycetota</taxon>
        <taxon>Actinomycetes</taxon>
        <taxon>Streptosporangiales</taxon>
        <taxon>Nocardiopsidaceae</taxon>
        <taxon>Nocardiopsis</taxon>
    </lineage>
</organism>
<evidence type="ECO:0000256" key="2">
    <source>
        <dbReference type="SAM" id="Phobius"/>
    </source>
</evidence>
<dbReference type="AlphaFoldDB" id="A0A223S7V8"/>
<feature type="transmembrane region" description="Helical" evidence="2">
    <location>
        <begin position="43"/>
        <end position="62"/>
    </location>
</feature>
<gene>
    <name evidence="4" type="ORF">CDO52_16420</name>
</gene>
<keyword evidence="2" id="KW-1133">Transmembrane helix</keyword>
<proteinExistence type="predicted"/>
<evidence type="ECO:0000313" key="4">
    <source>
        <dbReference type="EMBL" id="ASU84162.1"/>
    </source>
</evidence>
<reference evidence="4 5" key="1">
    <citation type="submission" date="2017-08" db="EMBL/GenBank/DDBJ databases">
        <title>The complete genome sequence of Nocardiopsis gilva YIM 90087.</title>
        <authorList>
            <person name="Yin M."/>
            <person name="Tang S."/>
        </authorList>
    </citation>
    <scope>NUCLEOTIDE SEQUENCE [LARGE SCALE GENOMIC DNA]</scope>
    <source>
        <strain evidence="4 5">YIM 90087</strain>
    </source>
</reference>
<feature type="transmembrane region" description="Helical" evidence="2">
    <location>
        <begin position="6"/>
        <end position="31"/>
    </location>
</feature>
<feature type="transmembrane region" description="Helical" evidence="2">
    <location>
        <begin position="68"/>
        <end position="90"/>
    </location>
</feature>
<evidence type="ECO:0000256" key="1">
    <source>
        <dbReference type="SAM" id="MobiDB-lite"/>
    </source>
</evidence>
<accession>A0A223S7V8</accession>
<dbReference type="Proteomes" id="UP000215005">
    <property type="component" value="Chromosome"/>
</dbReference>